<dbReference type="EMBL" id="CP017774">
    <property type="protein sequence ID" value="AOZ99596.1"/>
    <property type="molecule type" value="Genomic_DNA"/>
</dbReference>
<sequence length="146" mass="16610">MKPKKSKLGSPAEVAIEKTVEVIPFLIKTAVFLGLGYWAYNKYTNRFVKRKENTSYPAANISLAQAQSRADAIYSSLGWVSNDFDNVSRQLTGLNYNGFVRVYNAFGHRRGTLLKGQLNLEEWCYDQFTDYQVQQLSFLLGGAFFQ</sequence>
<evidence type="ECO:0000256" key="1">
    <source>
        <dbReference type="SAM" id="Phobius"/>
    </source>
</evidence>
<dbReference type="STRING" id="1306519.BIW12_09165"/>
<dbReference type="KEGG" id="fcm:BIW12_09165"/>
<organism evidence="2 3">
    <name type="scientific">Flavobacterium commune</name>
    <dbReference type="NCBI Taxonomy" id="1306519"/>
    <lineage>
        <taxon>Bacteria</taxon>
        <taxon>Pseudomonadati</taxon>
        <taxon>Bacteroidota</taxon>
        <taxon>Flavobacteriia</taxon>
        <taxon>Flavobacteriales</taxon>
        <taxon>Flavobacteriaceae</taxon>
        <taxon>Flavobacterium</taxon>
    </lineage>
</organism>
<keyword evidence="3" id="KW-1185">Reference proteome</keyword>
<keyword evidence="1" id="KW-0472">Membrane</keyword>
<feature type="transmembrane region" description="Helical" evidence="1">
    <location>
        <begin position="20"/>
        <end position="40"/>
    </location>
</feature>
<name>A0A1D9PAK0_9FLAO</name>
<evidence type="ECO:0000313" key="3">
    <source>
        <dbReference type="Proteomes" id="UP000178198"/>
    </source>
</evidence>
<gene>
    <name evidence="2" type="ORF">BIW12_09165</name>
</gene>
<dbReference type="Proteomes" id="UP000178198">
    <property type="component" value="Chromosome"/>
</dbReference>
<evidence type="ECO:0000313" key="2">
    <source>
        <dbReference type="EMBL" id="AOZ99596.1"/>
    </source>
</evidence>
<dbReference type="AlphaFoldDB" id="A0A1D9PAK0"/>
<protein>
    <submittedName>
        <fullName evidence="2">Uncharacterized protein</fullName>
    </submittedName>
</protein>
<dbReference type="RefSeq" id="WP_071184845.1">
    <property type="nucleotide sequence ID" value="NZ_CP017774.1"/>
</dbReference>
<keyword evidence="1" id="KW-1133">Transmembrane helix</keyword>
<reference evidence="2 3" key="1">
    <citation type="submission" date="2016-10" db="EMBL/GenBank/DDBJ databases">
        <title>Complete Genome Sequence of Flavobacterium sp. PK15.</title>
        <authorList>
            <person name="Ekwe A."/>
            <person name="Kim S.B."/>
        </authorList>
    </citation>
    <scope>NUCLEOTIDE SEQUENCE [LARGE SCALE GENOMIC DNA]</scope>
    <source>
        <strain evidence="2 3">PK15</strain>
    </source>
</reference>
<proteinExistence type="predicted"/>
<accession>A0A1D9PAK0</accession>
<dbReference type="OrthoDB" id="1150545at2"/>
<keyword evidence="1" id="KW-0812">Transmembrane</keyword>